<evidence type="ECO:0000313" key="3">
    <source>
        <dbReference type="Proteomes" id="UP001209885"/>
    </source>
</evidence>
<proteinExistence type="inferred from homology"/>
<dbReference type="Pfam" id="PF00378">
    <property type="entry name" value="ECH_1"/>
    <property type="match status" value="1"/>
</dbReference>
<dbReference type="RefSeq" id="WP_266055958.1">
    <property type="nucleotide sequence ID" value="NZ_JAPFQN010000004.1"/>
</dbReference>
<dbReference type="EMBL" id="JAPFQN010000004">
    <property type="protein sequence ID" value="MCX2743573.1"/>
    <property type="molecule type" value="Genomic_DNA"/>
</dbReference>
<evidence type="ECO:0000313" key="2">
    <source>
        <dbReference type="EMBL" id="MCX2743573.1"/>
    </source>
</evidence>
<organism evidence="2 3">
    <name type="scientific">Mangrovivirga halotolerans</name>
    <dbReference type="NCBI Taxonomy" id="2993936"/>
    <lineage>
        <taxon>Bacteria</taxon>
        <taxon>Pseudomonadati</taxon>
        <taxon>Bacteroidota</taxon>
        <taxon>Cytophagia</taxon>
        <taxon>Cytophagales</taxon>
        <taxon>Mangrovivirgaceae</taxon>
        <taxon>Mangrovivirga</taxon>
    </lineage>
</organism>
<name>A0ABT3RP49_9BACT</name>
<comment type="similarity">
    <text evidence="1">Belongs to the enoyl-CoA hydratase/isomerase family.</text>
</comment>
<protein>
    <submittedName>
        <fullName evidence="2">Enoyl-CoA hydratase/isomerase family protein</fullName>
    </submittedName>
</protein>
<dbReference type="PANTHER" id="PTHR42964">
    <property type="entry name" value="ENOYL-COA HYDRATASE"/>
    <property type="match status" value="1"/>
</dbReference>
<comment type="caution">
    <text evidence="2">The sequence shown here is derived from an EMBL/GenBank/DDBJ whole genome shotgun (WGS) entry which is preliminary data.</text>
</comment>
<dbReference type="Gene3D" id="3.90.226.10">
    <property type="entry name" value="2-enoyl-CoA Hydratase, Chain A, domain 1"/>
    <property type="match status" value="1"/>
</dbReference>
<evidence type="ECO:0000256" key="1">
    <source>
        <dbReference type="ARBA" id="ARBA00005254"/>
    </source>
</evidence>
<gene>
    <name evidence="2" type="ORF">OO013_06840</name>
</gene>
<sequence length="257" mass="28244">MKTIVTNIEGRTGVITLNRPEKRNALNQELVSELKGQLLAWEDETSVKTVVIKGSGKAFCAGADLAYLQDLQTNTFEENLADSNHLKELFYMIYDYPKTIIACVQGHAIAGGCGLANVCDFTFSVPEAKFGYTEVKIGFVPAMVLVFLLRKIGEAKAKELLLSGDLISAEEAYNIGLVNKVIDAEDLEDYVLSFAEKLNTTNSGDSISITKKMIHKVQNLTLDEALNYASEMNAKARATDDCKKGISSFLNKEPLSW</sequence>
<dbReference type="PANTHER" id="PTHR42964:SF1">
    <property type="entry name" value="POLYKETIDE BIOSYNTHESIS ENOYL-COA HYDRATASE PKSH-RELATED"/>
    <property type="match status" value="1"/>
</dbReference>
<keyword evidence="3" id="KW-1185">Reference proteome</keyword>
<reference evidence="2 3" key="1">
    <citation type="submission" date="2022-11" db="EMBL/GenBank/DDBJ databases">
        <title>The characterization of three novel Bacteroidetes species and genomic analysis of their roles in tidal elemental geochemical cycles.</title>
        <authorList>
            <person name="Ma K."/>
        </authorList>
    </citation>
    <scope>NUCLEOTIDE SEQUENCE [LARGE SCALE GENOMIC DNA]</scope>
    <source>
        <strain evidence="2 3">M17</strain>
    </source>
</reference>
<dbReference type="Proteomes" id="UP001209885">
    <property type="component" value="Unassembled WGS sequence"/>
</dbReference>
<dbReference type="InterPro" id="IPR029045">
    <property type="entry name" value="ClpP/crotonase-like_dom_sf"/>
</dbReference>
<dbReference type="SUPFAM" id="SSF52096">
    <property type="entry name" value="ClpP/crotonase"/>
    <property type="match status" value="1"/>
</dbReference>
<dbReference type="InterPro" id="IPR001753">
    <property type="entry name" value="Enoyl-CoA_hydra/iso"/>
</dbReference>
<accession>A0ABT3RP49</accession>
<dbReference type="CDD" id="cd06558">
    <property type="entry name" value="crotonase-like"/>
    <property type="match status" value="1"/>
</dbReference>
<dbReference type="InterPro" id="IPR051683">
    <property type="entry name" value="Enoyl-CoA_Hydratase/Isomerase"/>
</dbReference>